<dbReference type="GO" id="GO:0006508">
    <property type="term" value="P:proteolysis"/>
    <property type="evidence" value="ECO:0007669"/>
    <property type="project" value="UniProtKB-KW"/>
</dbReference>
<dbReference type="InterPro" id="IPR001478">
    <property type="entry name" value="PDZ"/>
</dbReference>
<dbReference type="EMBL" id="BMHB01000001">
    <property type="protein sequence ID" value="GGI14456.1"/>
    <property type="molecule type" value="Genomic_DNA"/>
</dbReference>
<dbReference type="SUPFAM" id="SSF54211">
    <property type="entry name" value="Ribosomal protein S5 domain 2-like"/>
    <property type="match status" value="1"/>
</dbReference>
<dbReference type="InterPro" id="IPR014721">
    <property type="entry name" value="Ribsml_uS5_D2-typ_fold_subgr"/>
</dbReference>
<dbReference type="PROSITE" id="PS51786">
    <property type="entry name" value="LON_PROTEOLYTIC"/>
    <property type="match status" value="1"/>
</dbReference>
<dbReference type="InterPro" id="IPR008269">
    <property type="entry name" value="Lon_proteolytic"/>
</dbReference>
<protein>
    <recommendedName>
        <fullName evidence="1">endopeptidase La</fullName>
        <ecNumber evidence="1">3.4.21.53</ecNumber>
    </recommendedName>
</protein>
<dbReference type="RefSeq" id="WP_088000220.1">
    <property type="nucleotide sequence ID" value="NZ_BMHB01000001.1"/>
</dbReference>
<proteinExistence type="inferred from homology"/>
<comment type="similarity">
    <text evidence="1">Belongs to the peptidase S16 family.</text>
</comment>
<evidence type="ECO:0000313" key="4">
    <source>
        <dbReference type="EMBL" id="GGI14456.1"/>
    </source>
</evidence>
<feature type="domain" description="Lon proteolytic" evidence="3">
    <location>
        <begin position="188"/>
        <end position="337"/>
    </location>
</feature>
<keyword evidence="1" id="KW-0378">Hydrolase</keyword>
<dbReference type="Proteomes" id="UP000626244">
    <property type="component" value="Unassembled WGS sequence"/>
</dbReference>
<comment type="catalytic activity">
    <reaction evidence="1">
        <text>Hydrolysis of proteins in presence of ATP.</text>
        <dbReference type="EC" id="3.4.21.53"/>
    </reaction>
</comment>
<dbReference type="GO" id="GO:0004252">
    <property type="term" value="F:serine-type endopeptidase activity"/>
    <property type="evidence" value="ECO:0007669"/>
    <property type="project" value="UniProtKB-UniRule"/>
</dbReference>
<keyword evidence="2" id="KW-1133">Transmembrane helix</keyword>
<feature type="active site" evidence="1">
    <location>
        <position position="235"/>
    </location>
</feature>
<dbReference type="SUPFAM" id="SSF50156">
    <property type="entry name" value="PDZ domain-like"/>
    <property type="match status" value="1"/>
</dbReference>
<dbReference type="InterPro" id="IPR027065">
    <property type="entry name" value="Lon_Prtase"/>
</dbReference>
<dbReference type="EC" id="3.4.21.53" evidence="1"/>
<dbReference type="GO" id="GO:0005524">
    <property type="term" value="F:ATP binding"/>
    <property type="evidence" value="ECO:0007669"/>
    <property type="project" value="InterPro"/>
</dbReference>
<keyword evidence="5" id="KW-1185">Reference proteome</keyword>
<evidence type="ECO:0000256" key="2">
    <source>
        <dbReference type="SAM" id="Phobius"/>
    </source>
</evidence>
<dbReference type="InterPro" id="IPR036034">
    <property type="entry name" value="PDZ_sf"/>
</dbReference>
<evidence type="ECO:0000313" key="5">
    <source>
        <dbReference type="Proteomes" id="UP000626244"/>
    </source>
</evidence>
<dbReference type="OrthoDB" id="2356897at2"/>
<dbReference type="Gene3D" id="3.30.230.10">
    <property type="match status" value="1"/>
</dbReference>
<name>A0A8J3APJ3_9BACI</name>
<gene>
    <name evidence="4" type="ORF">GCM10007380_23030</name>
</gene>
<feature type="active site" evidence="1">
    <location>
        <position position="280"/>
    </location>
</feature>
<dbReference type="Pfam" id="PF13180">
    <property type="entry name" value="PDZ_2"/>
    <property type="match status" value="1"/>
</dbReference>
<dbReference type="InterPro" id="IPR020568">
    <property type="entry name" value="Ribosomal_Su5_D2-typ_SF"/>
</dbReference>
<dbReference type="PANTHER" id="PTHR10046">
    <property type="entry name" value="ATP DEPENDENT LON PROTEASE FAMILY MEMBER"/>
    <property type="match status" value="1"/>
</dbReference>
<accession>A0A8J3APJ3</accession>
<dbReference type="GO" id="GO:0004176">
    <property type="term" value="F:ATP-dependent peptidase activity"/>
    <property type="evidence" value="ECO:0007669"/>
    <property type="project" value="UniProtKB-UniRule"/>
</dbReference>
<feature type="transmembrane region" description="Helical" evidence="2">
    <location>
        <begin position="7"/>
        <end position="30"/>
    </location>
</feature>
<dbReference type="NCBIfam" id="NF041438">
    <property type="entry name" value="SepM_fam_S16"/>
    <property type="match status" value="1"/>
</dbReference>
<dbReference type="GO" id="GO:0030163">
    <property type="term" value="P:protein catabolic process"/>
    <property type="evidence" value="ECO:0007669"/>
    <property type="project" value="InterPro"/>
</dbReference>
<keyword evidence="1" id="KW-0720">Serine protease</keyword>
<keyword evidence="1" id="KW-0645">Protease</keyword>
<reference evidence="5" key="1">
    <citation type="journal article" date="2019" name="Int. J. Syst. Evol. Microbiol.">
        <title>The Global Catalogue of Microorganisms (GCM) 10K type strain sequencing project: providing services to taxonomists for standard genome sequencing and annotation.</title>
        <authorList>
            <consortium name="The Broad Institute Genomics Platform"/>
            <consortium name="The Broad Institute Genome Sequencing Center for Infectious Disease"/>
            <person name="Wu L."/>
            <person name="Ma J."/>
        </authorList>
    </citation>
    <scope>NUCLEOTIDE SEQUENCE [LARGE SCALE GENOMIC DNA]</scope>
    <source>
        <strain evidence="5">CGMCC 1.14993</strain>
    </source>
</reference>
<evidence type="ECO:0000259" key="3">
    <source>
        <dbReference type="PROSITE" id="PS51786"/>
    </source>
</evidence>
<comment type="caution">
    <text evidence="4">The sequence shown here is derived from an EMBL/GenBank/DDBJ whole genome shotgun (WGS) entry which is preliminary data.</text>
</comment>
<keyword evidence="2" id="KW-0472">Membrane</keyword>
<sequence>MEKRIKILNVLLVLGIVMILLVFIPLPYYVTKPGLAEPLGPYVNVAGAKKDDGDFMLTTVSMSKANIYSYIGTYTNSVHHLYKEKEILSEGESNDDYQFRQLRYMEESKQAAIVNAYKEAGKSYSINKTGVVIISLLKDMPASKVLKLGDIVTKVGEKEIHSVNDFTNTISSSPTGTNFQFSIIRNGKNKKVSITSKQFKDEPKRSGIGVSIVENIKLSTNPKVEIDSEEIGGPSAGLMFALEIYDQLSEENLAKGHEIAGTGTLDTEGVVGPIGGISQKIIAASKAGAEIFFAPNENGKRNSNYKEAVKTAKEHNVKMKIVPVNTYADAIEYLKNLKSSS</sequence>
<dbReference type="Pfam" id="PF05362">
    <property type="entry name" value="Lon_C"/>
    <property type="match status" value="1"/>
</dbReference>
<evidence type="ECO:0000256" key="1">
    <source>
        <dbReference type="PROSITE-ProRule" id="PRU01122"/>
    </source>
</evidence>
<keyword evidence="2" id="KW-0812">Transmembrane</keyword>
<dbReference type="AlphaFoldDB" id="A0A8J3APJ3"/>
<organism evidence="4 5">
    <name type="scientific">Gottfriedia solisilvae</name>
    <dbReference type="NCBI Taxonomy" id="1516104"/>
    <lineage>
        <taxon>Bacteria</taxon>
        <taxon>Bacillati</taxon>
        <taxon>Bacillota</taxon>
        <taxon>Bacilli</taxon>
        <taxon>Bacillales</taxon>
        <taxon>Bacillaceae</taxon>
        <taxon>Gottfriedia</taxon>
    </lineage>
</organism>